<evidence type="ECO:0000313" key="1">
    <source>
        <dbReference type="EMBL" id="TCO64283.1"/>
    </source>
</evidence>
<name>A0A4R2JV50_9PSEU</name>
<dbReference type="AlphaFoldDB" id="A0A4R2JV50"/>
<dbReference type="EMBL" id="SLWS01000001">
    <property type="protein sequence ID" value="TCO64283.1"/>
    <property type="molecule type" value="Genomic_DNA"/>
</dbReference>
<sequence length="82" mass="9172">MTDVEPVTRRVAAFFDLDKTVIAKSSTLAFSRPFFQGGLINRRAVLKSAYAQFVFMQSGADADQVDRMRAHLTALCEGWDVQ</sequence>
<proteinExistence type="predicted"/>
<gene>
    <name evidence="1" type="ORF">EV192_10149</name>
</gene>
<evidence type="ECO:0008006" key="3">
    <source>
        <dbReference type="Google" id="ProtNLM"/>
    </source>
</evidence>
<dbReference type="InterPro" id="IPR023214">
    <property type="entry name" value="HAD_sf"/>
</dbReference>
<reference evidence="1 2" key="1">
    <citation type="submission" date="2019-03" db="EMBL/GenBank/DDBJ databases">
        <title>Genomic Encyclopedia of Type Strains, Phase IV (KMG-IV): sequencing the most valuable type-strain genomes for metagenomic binning, comparative biology and taxonomic classification.</title>
        <authorList>
            <person name="Goeker M."/>
        </authorList>
    </citation>
    <scope>NUCLEOTIDE SEQUENCE [LARGE SCALE GENOMIC DNA]</scope>
    <source>
        <strain evidence="1 2">DSM 45934</strain>
    </source>
</reference>
<accession>A0A4R2JV50</accession>
<dbReference type="Proteomes" id="UP000295680">
    <property type="component" value="Unassembled WGS sequence"/>
</dbReference>
<dbReference type="Gene3D" id="1.20.1440.100">
    <property type="entry name" value="SG protein - dephosphorylation function"/>
    <property type="match status" value="1"/>
</dbReference>
<evidence type="ECO:0000313" key="2">
    <source>
        <dbReference type="Proteomes" id="UP000295680"/>
    </source>
</evidence>
<comment type="caution">
    <text evidence="1">The sequence shown here is derived from an EMBL/GenBank/DDBJ whole genome shotgun (WGS) entry which is preliminary data.</text>
</comment>
<keyword evidence="2" id="KW-1185">Reference proteome</keyword>
<dbReference type="Gene3D" id="3.40.50.1000">
    <property type="entry name" value="HAD superfamily/HAD-like"/>
    <property type="match status" value="1"/>
</dbReference>
<organism evidence="1 2">
    <name type="scientific">Actinocrispum wychmicini</name>
    <dbReference type="NCBI Taxonomy" id="1213861"/>
    <lineage>
        <taxon>Bacteria</taxon>
        <taxon>Bacillati</taxon>
        <taxon>Actinomycetota</taxon>
        <taxon>Actinomycetes</taxon>
        <taxon>Pseudonocardiales</taxon>
        <taxon>Pseudonocardiaceae</taxon>
        <taxon>Actinocrispum</taxon>
    </lineage>
</organism>
<protein>
    <recommendedName>
        <fullName evidence="3">HAD-IB family hydrolase</fullName>
    </recommendedName>
</protein>